<dbReference type="PANTHER" id="PTHR11097:SF9">
    <property type="entry name" value="EXOSOME COMPLEX COMPONENT RRP43"/>
    <property type="match status" value="1"/>
</dbReference>
<dbReference type="GO" id="GO:0000177">
    <property type="term" value="C:cytoplasmic exosome (RNase complex)"/>
    <property type="evidence" value="ECO:0007669"/>
    <property type="project" value="TreeGrafter"/>
</dbReference>
<evidence type="ECO:0000256" key="7">
    <source>
        <dbReference type="ARBA" id="ARBA00022884"/>
    </source>
</evidence>
<comment type="caution">
    <text evidence="12">The sequence shown here is derived from an EMBL/GenBank/DDBJ whole genome shotgun (WGS) entry which is preliminary data.</text>
</comment>
<dbReference type="GO" id="GO:0071038">
    <property type="term" value="P:TRAMP-dependent tRNA surveillance pathway"/>
    <property type="evidence" value="ECO:0007669"/>
    <property type="project" value="TreeGrafter"/>
</dbReference>
<dbReference type="InterPro" id="IPR050590">
    <property type="entry name" value="Exosome_comp_Rrp42_subfam"/>
</dbReference>
<organism evidence="12 13">
    <name type="scientific">Exophiala dermatitidis</name>
    <name type="common">Black yeast-like fungus</name>
    <name type="synonym">Wangiella dermatitidis</name>
    <dbReference type="NCBI Taxonomy" id="5970"/>
    <lineage>
        <taxon>Eukaryota</taxon>
        <taxon>Fungi</taxon>
        <taxon>Dikarya</taxon>
        <taxon>Ascomycota</taxon>
        <taxon>Pezizomycotina</taxon>
        <taxon>Eurotiomycetes</taxon>
        <taxon>Chaetothyriomycetidae</taxon>
        <taxon>Chaetothyriales</taxon>
        <taxon>Herpotrichiellaceae</taxon>
        <taxon>Exophiala</taxon>
    </lineage>
</organism>
<proteinExistence type="inferred from homology"/>
<keyword evidence="7" id="KW-0694">RNA-binding</keyword>
<keyword evidence="8" id="KW-0539">Nucleus</keyword>
<sequence>MPLISPNALLYAHLKQTPPRRPSNRAPSEPRPIQLNVGSLTHCNGSSLVKIGSTTIVCGVRAEILPVTEIPSFRVTKSGSGSSSYTPTAPVVRDTRNKNDDNDSEGEYSPISLYNLVVPNIELGTGCSPRHPANAAPSTEAQSISQRLLSLLHTSQLVRSSDLEIIYTPPSNPENLELGIDTDPQLKAYWTLYIDMMCISHGGSLFDAAWLALYAALKDTLIPKAWWDPDLEQVLCSAEVSDARRLSLRGMPVPSSFGVFVPEKRVLGTQVVGKHTENYWVLMDTDGFEEEACAEVGCITVDIRDSKTNTPSILRIEKNGGFNVDVEQVLEIVGLAERRWHQWKTTLDSALTSS</sequence>
<gene>
    <name evidence="12" type="ORF">HRR80_001495</name>
</gene>
<evidence type="ECO:0000256" key="3">
    <source>
        <dbReference type="ARBA" id="ARBA00006678"/>
    </source>
</evidence>
<evidence type="ECO:0000256" key="6">
    <source>
        <dbReference type="ARBA" id="ARBA00022835"/>
    </source>
</evidence>
<evidence type="ECO:0000313" key="12">
    <source>
        <dbReference type="EMBL" id="KAJ8994795.1"/>
    </source>
</evidence>
<evidence type="ECO:0000256" key="9">
    <source>
        <dbReference type="ARBA" id="ARBA00030617"/>
    </source>
</evidence>
<dbReference type="Gene3D" id="3.30.230.70">
    <property type="entry name" value="GHMP Kinase, N-terminal domain"/>
    <property type="match status" value="1"/>
</dbReference>
<evidence type="ECO:0000256" key="8">
    <source>
        <dbReference type="ARBA" id="ARBA00023242"/>
    </source>
</evidence>
<feature type="region of interest" description="Disordered" evidence="10">
    <location>
        <begin position="76"/>
        <end position="107"/>
    </location>
</feature>
<dbReference type="InterPro" id="IPR020568">
    <property type="entry name" value="Ribosomal_Su5_D2-typ_SF"/>
</dbReference>
<dbReference type="GO" id="GO:0000176">
    <property type="term" value="C:nuclear exosome (RNase complex)"/>
    <property type="evidence" value="ECO:0007669"/>
    <property type="project" value="TreeGrafter"/>
</dbReference>
<comment type="similarity">
    <text evidence="3">Belongs to the RNase PH family.</text>
</comment>
<keyword evidence="5" id="KW-0698">rRNA processing</keyword>
<evidence type="ECO:0000256" key="2">
    <source>
        <dbReference type="ARBA" id="ARBA00004604"/>
    </source>
</evidence>
<evidence type="ECO:0000256" key="5">
    <source>
        <dbReference type="ARBA" id="ARBA00022552"/>
    </source>
</evidence>
<dbReference type="GO" id="GO:0016075">
    <property type="term" value="P:rRNA catabolic process"/>
    <property type="evidence" value="ECO:0007669"/>
    <property type="project" value="TreeGrafter"/>
</dbReference>
<evidence type="ECO:0000313" key="13">
    <source>
        <dbReference type="Proteomes" id="UP001161757"/>
    </source>
</evidence>
<dbReference type="Pfam" id="PF01138">
    <property type="entry name" value="RNase_PH"/>
    <property type="match status" value="1"/>
</dbReference>
<dbReference type="SUPFAM" id="SSF54211">
    <property type="entry name" value="Ribosomal protein S5 domain 2-like"/>
    <property type="match status" value="1"/>
</dbReference>
<reference evidence="12" key="1">
    <citation type="submission" date="2023-01" db="EMBL/GenBank/DDBJ databases">
        <title>Exophiala dermititidis isolated from Cystic Fibrosis Patient.</title>
        <authorList>
            <person name="Kurbessoian T."/>
            <person name="Crocker A."/>
            <person name="Murante D."/>
            <person name="Hogan D.A."/>
            <person name="Stajich J.E."/>
        </authorList>
    </citation>
    <scope>NUCLEOTIDE SEQUENCE</scope>
    <source>
        <strain evidence="12">Ex8</strain>
    </source>
</reference>
<accession>A0AAN6F387</accession>
<evidence type="ECO:0000259" key="11">
    <source>
        <dbReference type="Pfam" id="PF01138"/>
    </source>
</evidence>
<feature type="domain" description="Exoribonuclease phosphorolytic" evidence="11">
    <location>
        <begin position="30"/>
        <end position="223"/>
    </location>
</feature>
<dbReference type="InterPro" id="IPR001247">
    <property type="entry name" value="ExoRNase_PH_dom1"/>
</dbReference>
<dbReference type="GO" id="GO:0034475">
    <property type="term" value="P:U4 snRNA 3'-end processing"/>
    <property type="evidence" value="ECO:0007669"/>
    <property type="project" value="TreeGrafter"/>
</dbReference>
<dbReference type="GO" id="GO:0034473">
    <property type="term" value="P:U1 snRNA 3'-end processing"/>
    <property type="evidence" value="ECO:0007669"/>
    <property type="project" value="TreeGrafter"/>
</dbReference>
<dbReference type="GO" id="GO:0005730">
    <property type="term" value="C:nucleolus"/>
    <property type="evidence" value="ECO:0007669"/>
    <property type="project" value="UniProtKB-SubCell"/>
</dbReference>
<evidence type="ECO:0000256" key="1">
    <source>
        <dbReference type="ARBA" id="ARBA00004496"/>
    </source>
</evidence>
<dbReference type="Proteomes" id="UP001161757">
    <property type="component" value="Unassembled WGS sequence"/>
</dbReference>
<keyword evidence="4" id="KW-0963">Cytoplasm</keyword>
<protein>
    <recommendedName>
        <fullName evidence="9">Ribosomal RNA-processing protein 43</fullName>
    </recommendedName>
</protein>
<feature type="compositionally biased region" description="Polar residues" evidence="10">
    <location>
        <begin position="76"/>
        <end position="87"/>
    </location>
</feature>
<dbReference type="GO" id="GO:0000467">
    <property type="term" value="P:exonucleolytic trimming to generate mature 3'-end of 5.8S rRNA from tricistronic rRNA transcript (SSU-rRNA, 5.8S rRNA, LSU-rRNA)"/>
    <property type="evidence" value="ECO:0007669"/>
    <property type="project" value="TreeGrafter"/>
</dbReference>
<dbReference type="AlphaFoldDB" id="A0AAN6F387"/>
<dbReference type="InterPro" id="IPR027408">
    <property type="entry name" value="PNPase/RNase_PH_dom_sf"/>
</dbReference>
<dbReference type="InterPro" id="IPR036345">
    <property type="entry name" value="ExoRNase_PH_dom2_sf"/>
</dbReference>
<comment type="subcellular location">
    <subcellularLocation>
        <location evidence="1">Cytoplasm</location>
    </subcellularLocation>
    <subcellularLocation>
        <location evidence="2">Nucleus</location>
        <location evidence="2">Nucleolus</location>
    </subcellularLocation>
</comment>
<dbReference type="EMBL" id="JAJGCB010000002">
    <property type="protein sequence ID" value="KAJ8994795.1"/>
    <property type="molecule type" value="Genomic_DNA"/>
</dbReference>
<dbReference type="GO" id="GO:0071035">
    <property type="term" value="P:nuclear polyadenylation-dependent rRNA catabolic process"/>
    <property type="evidence" value="ECO:0007669"/>
    <property type="project" value="TreeGrafter"/>
</dbReference>
<dbReference type="SUPFAM" id="SSF55666">
    <property type="entry name" value="Ribonuclease PH domain 2-like"/>
    <property type="match status" value="1"/>
</dbReference>
<dbReference type="GO" id="GO:0071028">
    <property type="term" value="P:nuclear mRNA surveillance"/>
    <property type="evidence" value="ECO:0007669"/>
    <property type="project" value="TreeGrafter"/>
</dbReference>
<dbReference type="PANTHER" id="PTHR11097">
    <property type="entry name" value="EXOSOME COMPLEX EXONUCLEASE RIBOSOMAL RNA PROCESSING PROTEIN"/>
    <property type="match status" value="1"/>
</dbReference>
<keyword evidence="6" id="KW-0271">Exosome</keyword>
<evidence type="ECO:0000256" key="10">
    <source>
        <dbReference type="SAM" id="MobiDB-lite"/>
    </source>
</evidence>
<name>A0AAN6F387_EXODE</name>
<dbReference type="GO" id="GO:0034476">
    <property type="term" value="P:U5 snRNA 3'-end processing"/>
    <property type="evidence" value="ECO:0007669"/>
    <property type="project" value="TreeGrafter"/>
</dbReference>
<evidence type="ECO:0000256" key="4">
    <source>
        <dbReference type="ARBA" id="ARBA00022490"/>
    </source>
</evidence>
<dbReference type="GO" id="GO:0035925">
    <property type="term" value="F:mRNA 3'-UTR AU-rich region binding"/>
    <property type="evidence" value="ECO:0007669"/>
    <property type="project" value="TreeGrafter"/>
</dbReference>